<dbReference type="AlphaFoldDB" id="A0A6V8SM92"/>
<keyword evidence="5" id="KW-1185">Reference proteome</keyword>
<dbReference type="InterPro" id="IPR003723">
    <property type="entry name" value="Precorrin-6x_reduct"/>
</dbReference>
<evidence type="ECO:0000256" key="2">
    <source>
        <dbReference type="ARBA" id="ARBA00022573"/>
    </source>
</evidence>
<evidence type="ECO:0000256" key="1">
    <source>
        <dbReference type="ARBA" id="ARBA00004953"/>
    </source>
</evidence>
<comment type="pathway">
    <text evidence="1">Cofactor biosynthesis; adenosylcobalamin biosynthesis.</text>
</comment>
<dbReference type="UniPathway" id="UPA00148"/>
<dbReference type="NCBIfam" id="NF005970">
    <property type="entry name" value="PRK08057.1-4"/>
    <property type="match status" value="1"/>
</dbReference>
<protein>
    <submittedName>
        <fullName evidence="4">Cobalt-precorrin-6A reductase</fullName>
    </submittedName>
</protein>
<accession>A0A6V8SM92</accession>
<dbReference type="GO" id="GO:0016994">
    <property type="term" value="F:precorrin-6A reductase activity"/>
    <property type="evidence" value="ECO:0007669"/>
    <property type="project" value="InterPro"/>
</dbReference>
<evidence type="ECO:0000313" key="5">
    <source>
        <dbReference type="Proteomes" id="UP000580568"/>
    </source>
</evidence>
<gene>
    <name evidence="4" type="ORF">bsdtw1_03821</name>
</gene>
<dbReference type="GO" id="GO:0009236">
    <property type="term" value="P:cobalamin biosynthetic process"/>
    <property type="evidence" value="ECO:0007669"/>
    <property type="project" value="UniProtKB-UniPathway"/>
</dbReference>
<dbReference type="RefSeq" id="WP_183279026.1">
    <property type="nucleotide sequence ID" value="NZ_BLZR01000001.1"/>
</dbReference>
<comment type="caution">
    <text evidence="4">The sequence shown here is derived from an EMBL/GenBank/DDBJ whole genome shotgun (WGS) entry which is preliminary data.</text>
</comment>
<evidence type="ECO:0000313" key="4">
    <source>
        <dbReference type="EMBL" id="GFP77662.1"/>
    </source>
</evidence>
<organism evidence="4 5">
    <name type="scientific">Clostridium fungisolvens</name>
    <dbReference type="NCBI Taxonomy" id="1604897"/>
    <lineage>
        <taxon>Bacteria</taxon>
        <taxon>Bacillati</taxon>
        <taxon>Bacillota</taxon>
        <taxon>Clostridia</taxon>
        <taxon>Eubacteriales</taxon>
        <taxon>Clostridiaceae</taxon>
        <taxon>Clostridium</taxon>
    </lineage>
</organism>
<dbReference type="Pfam" id="PF02571">
    <property type="entry name" value="CbiJ"/>
    <property type="match status" value="1"/>
</dbReference>
<reference evidence="4 5" key="1">
    <citation type="submission" date="2020-07" db="EMBL/GenBank/DDBJ databases">
        <title>A new beta-1,3-glucan-decomposing anaerobic bacterium isolated from anoxic soil subjected to biological soil disinfestation.</title>
        <authorList>
            <person name="Ueki A."/>
            <person name="Tonouchi A."/>
        </authorList>
    </citation>
    <scope>NUCLEOTIDE SEQUENCE [LARGE SCALE GENOMIC DNA]</scope>
    <source>
        <strain evidence="4 5">TW1</strain>
    </source>
</reference>
<dbReference type="PANTHER" id="PTHR36925:SF1">
    <property type="entry name" value="COBALT-PRECORRIN-6A REDUCTASE"/>
    <property type="match status" value="1"/>
</dbReference>
<evidence type="ECO:0000256" key="3">
    <source>
        <dbReference type="ARBA" id="ARBA00023002"/>
    </source>
</evidence>
<dbReference type="EMBL" id="BLZR01000001">
    <property type="protein sequence ID" value="GFP77662.1"/>
    <property type="molecule type" value="Genomic_DNA"/>
</dbReference>
<dbReference type="NCBIfam" id="TIGR00715">
    <property type="entry name" value="precor6x_red"/>
    <property type="match status" value="1"/>
</dbReference>
<dbReference type="Proteomes" id="UP000580568">
    <property type="component" value="Unassembled WGS sequence"/>
</dbReference>
<keyword evidence="3" id="KW-0560">Oxidoreductase</keyword>
<name>A0A6V8SM92_9CLOT</name>
<keyword evidence="2" id="KW-0169">Cobalamin biosynthesis</keyword>
<proteinExistence type="predicted"/>
<dbReference type="PANTHER" id="PTHR36925">
    <property type="entry name" value="COBALT-PRECORRIN-6A REDUCTASE"/>
    <property type="match status" value="1"/>
</dbReference>
<sequence length="256" mass="28943">MITLILGTSEGKKILSLLNEFTEDIAVSTATNYGGELLKDYRYKILNTKPLDAEALKQFLIDNKSTILVDASHPYAQVVTENAIKVCKELKIEYIRYERPSIVENYKEDIISVGSYDELYKKLLDVKGAILNTTGSNNIGKLMDMNLDNRIIHRVLPSTKVMEKCYELGVKTEDVIAIKGPISYQLNLAFIDEYNAKAIVLKDSGVEGGTEEKIKAAIDRKLKIFVIERTNPVYTNSFCEVEKLVKYIKLFRLGTK</sequence>
<dbReference type="PROSITE" id="PS51014">
    <property type="entry name" value="COBK_CBIJ"/>
    <property type="match status" value="1"/>
</dbReference>